<feature type="repeat" description="ANK" evidence="2">
    <location>
        <begin position="957"/>
        <end position="989"/>
    </location>
</feature>
<keyword evidence="7" id="KW-1185">Reference proteome</keyword>
<name>A0A0D2J8Z0_9EURO</name>
<evidence type="ECO:0000259" key="5">
    <source>
        <dbReference type="Pfam" id="PF24883"/>
    </source>
</evidence>
<keyword evidence="2" id="KW-0040">ANK repeat</keyword>
<evidence type="ECO:0000313" key="7">
    <source>
        <dbReference type="Proteomes" id="UP000053617"/>
    </source>
</evidence>
<dbReference type="GeneID" id="25294523"/>
<dbReference type="SUPFAM" id="SSF52540">
    <property type="entry name" value="P-loop containing nucleoside triphosphate hydrolases"/>
    <property type="match status" value="1"/>
</dbReference>
<dbReference type="Proteomes" id="UP000053617">
    <property type="component" value="Unassembled WGS sequence"/>
</dbReference>
<dbReference type="HOGENOM" id="CLU_000288_34_2_1"/>
<evidence type="ECO:0000313" key="6">
    <source>
        <dbReference type="EMBL" id="KIX05580.1"/>
    </source>
</evidence>
<dbReference type="InterPro" id="IPR027417">
    <property type="entry name" value="P-loop_NTPase"/>
</dbReference>
<dbReference type="SMART" id="SM00248">
    <property type="entry name" value="ANK"/>
    <property type="match status" value="4"/>
</dbReference>
<dbReference type="EMBL" id="KN847478">
    <property type="protein sequence ID" value="KIX05580.1"/>
    <property type="molecule type" value="Genomic_DNA"/>
</dbReference>
<proteinExistence type="predicted"/>
<feature type="repeat" description="ANK" evidence="2">
    <location>
        <begin position="927"/>
        <end position="956"/>
    </location>
</feature>
<dbReference type="PANTHER" id="PTHR46082">
    <property type="entry name" value="ATP/GTP-BINDING PROTEIN-RELATED"/>
    <property type="match status" value="1"/>
</dbReference>
<dbReference type="Pfam" id="PF12796">
    <property type="entry name" value="Ank_2"/>
    <property type="match status" value="1"/>
</dbReference>
<dbReference type="Gene3D" id="3.40.50.300">
    <property type="entry name" value="P-loop containing nucleotide triphosphate hydrolases"/>
    <property type="match status" value="1"/>
</dbReference>
<dbReference type="PANTHER" id="PTHR46082:SF11">
    <property type="entry name" value="AAA+ ATPASE DOMAIN-CONTAINING PROTEIN-RELATED"/>
    <property type="match status" value="1"/>
</dbReference>
<evidence type="ECO:0000256" key="2">
    <source>
        <dbReference type="PROSITE-ProRule" id="PRU00023"/>
    </source>
</evidence>
<dbReference type="SUPFAM" id="SSF53167">
    <property type="entry name" value="Purine and uridine phosphorylases"/>
    <property type="match status" value="1"/>
</dbReference>
<dbReference type="InterPro" id="IPR056884">
    <property type="entry name" value="NPHP3-like_N"/>
</dbReference>
<dbReference type="OrthoDB" id="195446at2759"/>
<feature type="region of interest" description="Disordered" evidence="3">
    <location>
        <begin position="1"/>
        <end position="35"/>
    </location>
</feature>
<gene>
    <name evidence="6" type="ORF">Z518_06452</name>
</gene>
<dbReference type="InterPro" id="IPR053137">
    <property type="entry name" value="NLR-like"/>
</dbReference>
<keyword evidence="1" id="KW-0677">Repeat</keyword>
<dbReference type="Gene3D" id="3.40.50.1580">
    <property type="entry name" value="Nucleoside phosphorylase domain"/>
    <property type="match status" value="1"/>
</dbReference>
<dbReference type="PROSITE" id="PS50297">
    <property type="entry name" value="ANK_REP_REGION"/>
    <property type="match status" value="2"/>
</dbReference>
<dbReference type="PROSITE" id="PS50088">
    <property type="entry name" value="ANK_REPEAT"/>
    <property type="match status" value="2"/>
</dbReference>
<dbReference type="InterPro" id="IPR054471">
    <property type="entry name" value="GPIID_WHD"/>
</dbReference>
<dbReference type="AlphaFoldDB" id="A0A0D2J8Z0"/>
<dbReference type="Pfam" id="PF24883">
    <property type="entry name" value="NPHP3_N"/>
    <property type="match status" value="1"/>
</dbReference>
<dbReference type="GO" id="GO:0009116">
    <property type="term" value="P:nucleoside metabolic process"/>
    <property type="evidence" value="ECO:0007669"/>
    <property type="project" value="InterPro"/>
</dbReference>
<evidence type="ECO:0000256" key="3">
    <source>
        <dbReference type="SAM" id="MobiDB-lite"/>
    </source>
</evidence>
<dbReference type="Gene3D" id="1.25.40.20">
    <property type="entry name" value="Ankyrin repeat-containing domain"/>
    <property type="match status" value="1"/>
</dbReference>
<accession>A0A0D2J8Z0</accession>
<dbReference type="RefSeq" id="XP_013272716.1">
    <property type="nucleotide sequence ID" value="XM_013417262.1"/>
</dbReference>
<dbReference type="VEuPathDB" id="FungiDB:Z518_06452"/>
<feature type="domain" description="Nephrocystin 3-like N-terminal" evidence="5">
    <location>
        <begin position="405"/>
        <end position="568"/>
    </location>
</feature>
<sequence length="1009" mass="112413">MLSLKHGHGENQRHKEPKRIRLHVEDEDGRGHSSAGRARRFLHGDYTVGWICALALEMTAAEAMLDETHPNLPNPPDDDNIYTLGQMGVHNIVITCLPSGVYGTTSAALVANKMQSTFRSIRFGLMVGIGGGAPSKLVDIRLGDVVVSKPTENFGGVVPYDCGKAIREGVFKRTGTLNKPPQVVLKAVSKLQADKSQSSKITEYLAEAAARHPTMTNEFTYLGPQEDWLFEAQYEHVDSESSCDRCDRSRLVIRPVRPSSNPVIHYGLIASGNQVMRHGRTRDMLAQEHGILCFEMEAAGLMDHFPSLIVRGVCDYSDSHKNKKWQAYAAATAAGYAKAVLSAASEAQIPKPVAAIMDTSIIGIETFNLVVDEAASKEKDRILNWISMFNYRRKYIDLSKRRMKGTGQWLLKSSTFQQWMYGDQPPGHLLWCCGDPGTGKSVLASLMIDHLLDLYTAEKYAVIYHFIDHLEEADGTCVAILRSLLRQLSHRLEPLPMTITTLYDKLNTKDKEMGLEETMLAIQACVNKFDRVFVIIDAIDEALSQERIILLSSLKTLASSCKIIITSRPHLDDVSHAFRGDPRIDVVAQEGDLQVYLRARMYSTSNSFLGDDSFTEQIIRTIIYQSRGLFLLAVLHIDNVLNEPTIGDALAALSGIPNNLQLTFQGMLTRITTQQSQSRVELARKVLSILAYAKRPLQSDELCDILSVRSNQKQLDRLFCPSCATILECCGGLVVLDQDTSIIHLVHFSLQEYIQNDTFGQKAAPPVTMGKLCLEYLKMDDFALGACALEEDILERIDSYPFYPYAARWWGYHVNGYDSLVNSTLELLWSGPHRASLAQMFKYDAGLREEYWCAEEANSNNPLTLVAWYHMHEISRILLDDYQIPVDSATSLGTTALIRSVSENDIILAKMLIERGADLYRCNWYGSALHCAAEAGHCEVVEYLLGLGLDVDLRDDKGRTPLHCAAQMSRVGVAKLLLQRGANIDATDDIGLTPYQTGQLLNGVQPEMY</sequence>
<dbReference type="InterPro" id="IPR002110">
    <property type="entry name" value="Ankyrin_rpt"/>
</dbReference>
<evidence type="ECO:0000259" key="4">
    <source>
        <dbReference type="Pfam" id="PF22939"/>
    </source>
</evidence>
<organism evidence="6 7">
    <name type="scientific">Rhinocladiella mackenziei CBS 650.93</name>
    <dbReference type="NCBI Taxonomy" id="1442369"/>
    <lineage>
        <taxon>Eukaryota</taxon>
        <taxon>Fungi</taxon>
        <taxon>Dikarya</taxon>
        <taxon>Ascomycota</taxon>
        <taxon>Pezizomycotina</taxon>
        <taxon>Eurotiomycetes</taxon>
        <taxon>Chaetothyriomycetidae</taxon>
        <taxon>Chaetothyriales</taxon>
        <taxon>Herpotrichiellaceae</taxon>
        <taxon>Rhinocladiella</taxon>
    </lineage>
</organism>
<dbReference type="Pfam" id="PF22939">
    <property type="entry name" value="WHD_GPIID"/>
    <property type="match status" value="1"/>
</dbReference>
<dbReference type="InterPro" id="IPR035994">
    <property type="entry name" value="Nucleoside_phosphorylase_sf"/>
</dbReference>
<reference evidence="6 7" key="1">
    <citation type="submission" date="2015-01" db="EMBL/GenBank/DDBJ databases">
        <title>The Genome Sequence of Rhinocladiella mackenzie CBS 650.93.</title>
        <authorList>
            <consortium name="The Broad Institute Genomics Platform"/>
            <person name="Cuomo C."/>
            <person name="de Hoog S."/>
            <person name="Gorbushina A."/>
            <person name="Stielow B."/>
            <person name="Teixiera M."/>
            <person name="Abouelleil A."/>
            <person name="Chapman S.B."/>
            <person name="Priest M."/>
            <person name="Young S.K."/>
            <person name="Wortman J."/>
            <person name="Nusbaum C."/>
            <person name="Birren B."/>
        </authorList>
    </citation>
    <scope>NUCLEOTIDE SEQUENCE [LARGE SCALE GENOMIC DNA]</scope>
    <source>
        <strain evidence="6 7">CBS 650.93</strain>
    </source>
</reference>
<dbReference type="SUPFAM" id="SSF48403">
    <property type="entry name" value="Ankyrin repeat"/>
    <property type="match status" value="1"/>
</dbReference>
<dbReference type="InterPro" id="IPR036770">
    <property type="entry name" value="Ankyrin_rpt-contain_sf"/>
</dbReference>
<feature type="domain" description="GPI inositol-deacylase winged helix" evidence="4">
    <location>
        <begin position="679"/>
        <end position="758"/>
    </location>
</feature>
<evidence type="ECO:0000256" key="1">
    <source>
        <dbReference type="ARBA" id="ARBA00022737"/>
    </source>
</evidence>
<protein>
    <submittedName>
        <fullName evidence="6">Rhinocladiella mackenziei CBS 650.93 unplaced genomic scaffold supercont1.4, whole genome shotgun sequence</fullName>
    </submittedName>
</protein>
<dbReference type="GO" id="GO:0003824">
    <property type="term" value="F:catalytic activity"/>
    <property type="evidence" value="ECO:0007669"/>
    <property type="project" value="InterPro"/>
</dbReference>
<dbReference type="STRING" id="1442369.A0A0D2J8Z0"/>